<accession>A0A419UWB5</accession>
<dbReference type="Gene3D" id="2.60.40.790">
    <property type="match status" value="1"/>
</dbReference>
<evidence type="ECO:0000313" key="4">
    <source>
        <dbReference type="EMBL" id="RKD69426.1"/>
    </source>
</evidence>
<organism evidence="4 5">
    <name type="scientific">Sinobaca qinghaiensis</name>
    <dbReference type="NCBI Taxonomy" id="342944"/>
    <lineage>
        <taxon>Bacteria</taxon>
        <taxon>Bacillati</taxon>
        <taxon>Bacillota</taxon>
        <taxon>Bacilli</taxon>
        <taxon>Bacillales</taxon>
        <taxon>Sporolactobacillaceae</taxon>
        <taxon>Sinobaca</taxon>
    </lineage>
</organism>
<dbReference type="PANTHER" id="PTHR11527">
    <property type="entry name" value="HEAT-SHOCK PROTEIN 20 FAMILY MEMBER"/>
    <property type="match status" value="1"/>
</dbReference>
<dbReference type="Pfam" id="PF00011">
    <property type="entry name" value="HSP20"/>
    <property type="match status" value="1"/>
</dbReference>
<evidence type="ECO:0000313" key="5">
    <source>
        <dbReference type="Proteomes" id="UP000285120"/>
    </source>
</evidence>
<protein>
    <submittedName>
        <fullName evidence="4">HSP20 family protein</fullName>
    </submittedName>
</protein>
<dbReference type="InterPro" id="IPR002068">
    <property type="entry name" value="A-crystallin/Hsp20_dom"/>
</dbReference>
<evidence type="ECO:0000259" key="3">
    <source>
        <dbReference type="PROSITE" id="PS01031"/>
    </source>
</evidence>
<dbReference type="AlphaFoldDB" id="A0A419UWB5"/>
<keyword evidence="5" id="KW-1185">Reference proteome</keyword>
<dbReference type="InterPro" id="IPR008978">
    <property type="entry name" value="HSP20-like_chaperone"/>
</dbReference>
<dbReference type="EMBL" id="RAPK01000011">
    <property type="protein sequence ID" value="RKD69426.1"/>
    <property type="molecule type" value="Genomic_DNA"/>
</dbReference>
<evidence type="ECO:0000256" key="1">
    <source>
        <dbReference type="PROSITE-ProRule" id="PRU00285"/>
    </source>
</evidence>
<gene>
    <name evidence="4" type="ORF">ATL39_2844</name>
</gene>
<dbReference type="OrthoDB" id="9811615at2"/>
<comment type="caution">
    <text evidence="4">The sequence shown here is derived from an EMBL/GenBank/DDBJ whole genome shotgun (WGS) entry which is preliminary data.</text>
</comment>
<proteinExistence type="inferred from homology"/>
<dbReference type="Proteomes" id="UP000285120">
    <property type="component" value="Unassembled WGS sequence"/>
</dbReference>
<sequence>MTNLLPGKKRKNQQTAVPDSIIPDVFYAQPFRENLEEDWTKSYGLPQVDIWENHQIFGLETELPGFLKDSISVEYENGYITMRGEKQSQKTLKEENRTYIRKKRSFDTFLRCFYIGDVEEEKIKVVFQKEMLSIQIPKSNSRKQFTFKQLKIE</sequence>
<dbReference type="RefSeq" id="WP_120193999.1">
    <property type="nucleotide sequence ID" value="NZ_RAPK01000011.1"/>
</dbReference>
<name>A0A419UWB5_9BACL</name>
<dbReference type="InterPro" id="IPR031107">
    <property type="entry name" value="Small_HSP"/>
</dbReference>
<feature type="domain" description="SHSP" evidence="3">
    <location>
        <begin position="39"/>
        <end position="153"/>
    </location>
</feature>
<reference evidence="4 5" key="1">
    <citation type="submission" date="2018-09" db="EMBL/GenBank/DDBJ databases">
        <title>Genomic Encyclopedia of Archaeal and Bacterial Type Strains, Phase II (KMG-II): from individual species to whole genera.</title>
        <authorList>
            <person name="Goeker M."/>
        </authorList>
    </citation>
    <scope>NUCLEOTIDE SEQUENCE [LARGE SCALE GENOMIC DNA]</scope>
    <source>
        <strain evidence="4 5">DSM 17008</strain>
    </source>
</reference>
<dbReference type="PROSITE" id="PS01031">
    <property type="entry name" value="SHSP"/>
    <property type="match status" value="1"/>
</dbReference>
<dbReference type="SUPFAM" id="SSF49764">
    <property type="entry name" value="HSP20-like chaperones"/>
    <property type="match status" value="1"/>
</dbReference>
<evidence type="ECO:0000256" key="2">
    <source>
        <dbReference type="RuleBase" id="RU003616"/>
    </source>
</evidence>
<comment type="similarity">
    <text evidence="1 2">Belongs to the small heat shock protein (HSP20) family.</text>
</comment>